<dbReference type="Pfam" id="PF10411">
    <property type="entry name" value="DsbC_N"/>
    <property type="match status" value="1"/>
</dbReference>
<dbReference type="PANTHER" id="PTHR35272:SF3">
    <property type="entry name" value="THIOL:DISULFIDE INTERCHANGE PROTEIN DSBC"/>
    <property type="match status" value="1"/>
</dbReference>
<dbReference type="Proteomes" id="UP001165393">
    <property type="component" value="Unassembled WGS sequence"/>
</dbReference>
<evidence type="ECO:0000313" key="10">
    <source>
        <dbReference type="EMBL" id="MCM2681330.1"/>
    </source>
</evidence>
<comment type="subcellular location">
    <subcellularLocation>
        <location evidence="1 7">Periplasm</location>
    </subcellularLocation>
</comment>
<dbReference type="Gene3D" id="3.40.30.10">
    <property type="entry name" value="Glutaredoxin"/>
    <property type="match status" value="1"/>
</dbReference>
<comment type="similarity">
    <text evidence="2 7">Belongs to the thioredoxin family. DsbC subfamily.</text>
</comment>
<dbReference type="InterPro" id="IPR036249">
    <property type="entry name" value="Thioredoxin-like_sf"/>
</dbReference>
<dbReference type="InterPro" id="IPR033954">
    <property type="entry name" value="DiS-bond_Isoase_DsbC/G"/>
</dbReference>
<dbReference type="CDD" id="cd03020">
    <property type="entry name" value="DsbA_DsbC_DsbG"/>
    <property type="match status" value="1"/>
</dbReference>
<proteinExistence type="inferred from homology"/>
<sequence length="242" mass="27149">MTKFLKVLSTILMTSFISIQTVAADDVDKRVSAKIFATFGEMPAMVTEAPIPGYRMAVTSQGNFFVSNDAKYMMYGRLFDITDGLKEITDSGLNDYRAEKLKTIKDDVITYPAIGEEKYNVYVFTDITCGYCRKLHRQMEEYQKAGITINYLAFPRSPQAAESMQKIWCADDPVDAMNKAKIDDIVAGKQCDSSDQRVTMQHDVGVKFGVRGTPAMVLEDGTMMPGYREPSELVETLQRAMN</sequence>
<feature type="domain" description="Disulphide bond isomerase DsbC/G N-terminal" evidence="8">
    <location>
        <begin position="24"/>
        <end position="84"/>
    </location>
</feature>
<feature type="signal peptide" evidence="7">
    <location>
        <begin position="1"/>
        <end position="23"/>
    </location>
</feature>
<evidence type="ECO:0000259" key="8">
    <source>
        <dbReference type="Pfam" id="PF10411"/>
    </source>
</evidence>
<accession>A0AA41W931</accession>
<evidence type="ECO:0000256" key="5">
    <source>
        <dbReference type="ARBA" id="ARBA00023157"/>
    </source>
</evidence>
<feature type="chain" id="PRO_5041483238" description="Thiol:disulfide interchange protein" evidence="7">
    <location>
        <begin position="24"/>
        <end position="242"/>
    </location>
</feature>
<comment type="caution">
    <text evidence="10">The sequence shown here is derived from an EMBL/GenBank/DDBJ whole genome shotgun (WGS) entry which is preliminary data.</text>
</comment>
<gene>
    <name evidence="10" type="ORF">NAF29_16905</name>
</gene>
<dbReference type="EMBL" id="JAMQGP010000010">
    <property type="protein sequence ID" value="MCM2681330.1"/>
    <property type="molecule type" value="Genomic_DNA"/>
</dbReference>
<keyword evidence="6 7" id="KW-0676">Redox-active center</keyword>
<evidence type="ECO:0000256" key="7">
    <source>
        <dbReference type="RuleBase" id="RU364038"/>
    </source>
</evidence>
<keyword evidence="5" id="KW-1015">Disulfide bond</keyword>
<dbReference type="InterPro" id="IPR051470">
    <property type="entry name" value="Thiol:disulfide_interchange"/>
</dbReference>
<name>A0AA41W931_9GAMM</name>
<dbReference type="RefSeq" id="WP_251262813.1">
    <property type="nucleotide sequence ID" value="NZ_JAMQGP010000010.1"/>
</dbReference>
<evidence type="ECO:0000256" key="3">
    <source>
        <dbReference type="ARBA" id="ARBA00022729"/>
    </source>
</evidence>
<keyword evidence="4 7" id="KW-0574">Periplasm</keyword>
<evidence type="ECO:0000256" key="4">
    <source>
        <dbReference type="ARBA" id="ARBA00022764"/>
    </source>
</evidence>
<dbReference type="InterPro" id="IPR012336">
    <property type="entry name" value="Thioredoxin-like_fold"/>
</dbReference>
<dbReference type="GO" id="GO:0042597">
    <property type="term" value="C:periplasmic space"/>
    <property type="evidence" value="ECO:0007669"/>
    <property type="project" value="UniProtKB-SubCell"/>
</dbReference>
<keyword evidence="3 7" id="KW-0732">Signal</keyword>
<protein>
    <recommendedName>
        <fullName evidence="7">Thiol:disulfide interchange protein</fullName>
    </recommendedName>
</protein>
<organism evidence="10 11">
    <name type="scientific">Echinimonas agarilytica</name>
    <dbReference type="NCBI Taxonomy" id="1215918"/>
    <lineage>
        <taxon>Bacteria</taxon>
        <taxon>Pseudomonadati</taxon>
        <taxon>Pseudomonadota</taxon>
        <taxon>Gammaproteobacteria</taxon>
        <taxon>Alteromonadales</taxon>
        <taxon>Echinimonadaceae</taxon>
        <taxon>Echinimonas</taxon>
    </lineage>
</organism>
<dbReference type="InterPro" id="IPR009094">
    <property type="entry name" value="DiS-bond_isomerase_DsbC/G_N_sf"/>
</dbReference>
<keyword evidence="11" id="KW-1185">Reference proteome</keyword>
<evidence type="ECO:0000313" key="11">
    <source>
        <dbReference type="Proteomes" id="UP001165393"/>
    </source>
</evidence>
<dbReference type="SUPFAM" id="SSF54423">
    <property type="entry name" value="DsbC/DsbG N-terminal domain-like"/>
    <property type="match status" value="1"/>
</dbReference>
<feature type="domain" description="Thioredoxin-like fold" evidence="9">
    <location>
        <begin position="114"/>
        <end position="236"/>
    </location>
</feature>
<dbReference type="Pfam" id="PF13098">
    <property type="entry name" value="Thioredoxin_2"/>
    <property type="match status" value="1"/>
</dbReference>
<dbReference type="AlphaFoldDB" id="A0AA41W931"/>
<dbReference type="SUPFAM" id="SSF52833">
    <property type="entry name" value="Thioredoxin-like"/>
    <property type="match status" value="1"/>
</dbReference>
<evidence type="ECO:0000259" key="9">
    <source>
        <dbReference type="Pfam" id="PF13098"/>
    </source>
</evidence>
<dbReference type="InterPro" id="IPR018950">
    <property type="entry name" value="DiS-bond_isomerase_DsbC/G_N"/>
</dbReference>
<dbReference type="PANTHER" id="PTHR35272">
    <property type="entry name" value="THIOL:DISULFIDE INTERCHANGE PROTEIN DSBC-RELATED"/>
    <property type="match status" value="1"/>
</dbReference>
<reference evidence="10 11" key="1">
    <citation type="journal article" date="2013" name="Antonie Van Leeuwenhoek">
        <title>Echinimonas agarilytica gen. nov., sp. nov., a new gammaproteobacterium isolated from the sea urchin Strongylocentrotus intermedius.</title>
        <authorList>
            <person name="Nedashkovskaya O.I."/>
            <person name="Stenkova A.M."/>
            <person name="Zhukova N.V."/>
            <person name="Van Trappen S."/>
            <person name="Lee J.S."/>
            <person name="Kim S.B."/>
        </authorList>
    </citation>
    <scope>NUCLEOTIDE SEQUENCE [LARGE SCALE GENOMIC DNA]</scope>
    <source>
        <strain evidence="10 11">KMM 6351</strain>
    </source>
</reference>
<dbReference type="Gene3D" id="3.10.450.70">
    <property type="entry name" value="Disulphide bond isomerase, DsbC/G, N-terminal"/>
    <property type="match status" value="1"/>
</dbReference>
<evidence type="ECO:0000256" key="6">
    <source>
        <dbReference type="ARBA" id="ARBA00023284"/>
    </source>
</evidence>
<evidence type="ECO:0000256" key="1">
    <source>
        <dbReference type="ARBA" id="ARBA00004418"/>
    </source>
</evidence>
<comment type="function">
    <text evidence="7">Required for disulfide bond formation in some periplasmic proteins. Acts by transferring its disulfide bond to other proteins and is reduced in the process.</text>
</comment>
<evidence type="ECO:0000256" key="2">
    <source>
        <dbReference type="ARBA" id="ARBA00009813"/>
    </source>
</evidence>